<sequence>MSRLIILSNRCEPYANSSDDMLFHTLSEISRKYNALWFGWNGNISVSKRKQPYRQVKSEGGEKVSWDLSPGEYDNFYQGYIHKVLWPVFHNRPDLAEYKREYFISWKSYSRDVGNKVIPFLKNNDVIWVHDYHLLPVARIIREEHVENKIGFFLHQPFPPGDVLRSVPEHDWLIQSLLHYDCIGFQSSGDINNFISYVFRYYRAWRISKDAIKVNNHIIKVCVLPCGIDKNTEFHNQQELNNVRHYHRQIIISNDIVNEISGVDYRLQAMKKFLELYPQYLRDVSLLQISDPSGEYPASTTDMSSRLERLCGEINGQYGDLSWYPINYIHNHQCTKAMIFALYNKARVAMFTPLSEGMSLGAKEFILAQDGDDPGVLLLSALTGTAEILTEAVIVNPYDVCDTSEALHSALMMPLHERKRRHSQLLNKVKRYDCHWWATEFLAALCGDAENSHRTVLRKPQPGPNFQRRSFS</sequence>
<accession>A0ABS6LWW7</accession>
<comment type="caution">
    <text evidence="2">The sequence shown here is derived from an EMBL/GenBank/DDBJ whole genome shotgun (WGS) entry which is preliminary data.</text>
</comment>
<name>A0ABS6LWW7_9GAMM</name>
<comment type="similarity">
    <text evidence="1">Belongs to the glycosyltransferase 20 family.</text>
</comment>
<dbReference type="InterPro" id="IPR001830">
    <property type="entry name" value="Glyco_trans_20"/>
</dbReference>
<dbReference type="PANTHER" id="PTHR10788">
    <property type="entry name" value="TREHALOSE-6-PHOSPHATE SYNTHASE"/>
    <property type="match status" value="1"/>
</dbReference>
<keyword evidence="3" id="KW-1185">Reference proteome</keyword>
<dbReference type="CDD" id="cd03788">
    <property type="entry name" value="GT20_TPS"/>
    <property type="match status" value="1"/>
</dbReference>
<proteinExistence type="inferred from homology"/>
<organism evidence="2 3">
    <name type="scientific">Rahnella bonaserana</name>
    <dbReference type="NCBI Taxonomy" id="2816248"/>
    <lineage>
        <taxon>Bacteria</taxon>
        <taxon>Pseudomonadati</taxon>
        <taxon>Pseudomonadota</taxon>
        <taxon>Gammaproteobacteria</taxon>
        <taxon>Enterobacterales</taxon>
        <taxon>Yersiniaceae</taxon>
        <taxon>Rahnella</taxon>
    </lineage>
</organism>
<dbReference type="PANTHER" id="PTHR10788:SF106">
    <property type="entry name" value="BCDNA.GH08860"/>
    <property type="match status" value="1"/>
</dbReference>
<gene>
    <name evidence="2" type="ORF">J1778_15010</name>
</gene>
<dbReference type="Pfam" id="PF00982">
    <property type="entry name" value="Glyco_transf_20"/>
    <property type="match status" value="1"/>
</dbReference>
<protein>
    <submittedName>
        <fullName evidence="2">Trehalose-6-phosphate synthase</fullName>
    </submittedName>
</protein>
<reference evidence="2 3" key="1">
    <citation type="submission" date="2021-03" db="EMBL/GenBank/DDBJ databases">
        <title>Five novel Rahnella species.</title>
        <authorList>
            <person name="Brady C."/>
            <person name="Asselin J."/>
            <person name="Beer S."/>
            <person name="Bruberg M.B."/>
            <person name="Crampton B."/>
            <person name="Venter S."/>
            <person name="Arnold D."/>
            <person name="Denman S."/>
        </authorList>
    </citation>
    <scope>NUCLEOTIDE SEQUENCE [LARGE SCALE GENOMIC DNA]</scope>
    <source>
        <strain evidence="2 3">H11b</strain>
    </source>
</reference>
<dbReference type="Proteomes" id="UP000734343">
    <property type="component" value="Unassembled WGS sequence"/>
</dbReference>
<evidence type="ECO:0000313" key="2">
    <source>
        <dbReference type="EMBL" id="MBU9856588.1"/>
    </source>
</evidence>
<evidence type="ECO:0000256" key="1">
    <source>
        <dbReference type="ARBA" id="ARBA00008799"/>
    </source>
</evidence>
<evidence type="ECO:0000313" key="3">
    <source>
        <dbReference type="Proteomes" id="UP000734343"/>
    </source>
</evidence>
<dbReference type="EMBL" id="JAFMOW010000064">
    <property type="protein sequence ID" value="MBU9856588.1"/>
    <property type="molecule type" value="Genomic_DNA"/>
</dbReference>
<dbReference type="RefSeq" id="WP_217173851.1">
    <property type="nucleotide sequence ID" value="NZ_JAFMOW010000064.1"/>
</dbReference>